<evidence type="ECO:0000313" key="20">
    <source>
        <dbReference type="RefSeq" id="XP_070472581.1"/>
    </source>
</evidence>
<evidence type="ECO:0000256" key="9">
    <source>
        <dbReference type="ARBA" id="ARBA00023157"/>
    </source>
</evidence>
<dbReference type="PRINTS" id="PR00846">
    <property type="entry name" value="GLHYDRLASE56"/>
</dbReference>
<evidence type="ECO:0000256" key="6">
    <source>
        <dbReference type="ARBA" id="ARBA00022729"/>
    </source>
</evidence>
<sequence length="569" mass="63662">MGVLRIQHGFVGSSGTSQVVFTFLLIPCCLTVDFRAPPIFPNTPFLWAWNAPTDVCAEKFNVPLDLRLFSLVGSPRVNVTGQNITLFYSDRLGYYPYIEAKTGKLVNGGLPQSGSLPGHLEKAKADISYYIPTDHVGLAVIDWEEWRPTWVRNWQAKDIYRQQSILLVQEENVQLNVTEATKTAKTMFEKAGKSFMLETLKLGKSLKPNHLWGFYLFPECYNHYKGSDYNGSCYDIEKIRNDGLDWLWNESTALYPSVHLNSKLKSSPLAALFVRNRVQEAIRVSKLPSAESPLPIFTYTRPVFSDKPSEYLSQDDFVNTIGENIALGVSGTIFWGTSDLSSSMQTCTALDNHMKTALNPYIINVTLAAKMCSQVLCQEKGVCTRKHWNSSDYLHLNPKNFAIQTGENGKYTIHGQLTLEDLQQFPQKFYCTCYANTSCEERDNIKNIGAVNVCVTNDICIDGFLNSKPGDQPPGPSSSTPPATVSPCVHGKHPKGCSKVRCSGQTISNNAQGGRQSVYRKNTSSRLYIQNKIIKTTPSSTSSVLIKFPVYIVYVLIYFPFLDLIIYLA</sequence>
<organism evidence="16 19">
    <name type="scientific">Equus przewalskii</name>
    <name type="common">Przewalski's horse</name>
    <name type="synonym">Equus caballus przewalskii</name>
    <dbReference type="NCBI Taxonomy" id="9798"/>
    <lineage>
        <taxon>Eukaryota</taxon>
        <taxon>Metazoa</taxon>
        <taxon>Chordata</taxon>
        <taxon>Craniata</taxon>
        <taxon>Vertebrata</taxon>
        <taxon>Euteleostomi</taxon>
        <taxon>Mammalia</taxon>
        <taxon>Eutheria</taxon>
        <taxon>Laurasiatheria</taxon>
        <taxon>Perissodactyla</taxon>
        <taxon>Equidae</taxon>
        <taxon>Equus</taxon>
    </lineage>
</organism>
<keyword evidence="15" id="KW-1133">Transmembrane helix</keyword>
<evidence type="ECO:0000313" key="17">
    <source>
        <dbReference type="RefSeq" id="XP_008509281.2"/>
    </source>
</evidence>
<keyword evidence="9" id="KW-1015">Disulfide bond</keyword>
<dbReference type="PANTHER" id="PTHR11769:SF20">
    <property type="entry name" value="HYALURONIDASE PH-20"/>
    <property type="match status" value="1"/>
</dbReference>
<dbReference type="EC" id="3.2.1.35" evidence="13 14"/>
<evidence type="ECO:0000313" key="22">
    <source>
        <dbReference type="RefSeq" id="XP_070472583.1"/>
    </source>
</evidence>
<evidence type="ECO:0000256" key="12">
    <source>
        <dbReference type="ARBA" id="ARBA00023295"/>
    </source>
</evidence>
<dbReference type="RefSeq" id="XP_070472582.1">
    <property type="nucleotide sequence ID" value="XM_070616481.1"/>
</dbReference>
<evidence type="ECO:0000256" key="8">
    <source>
        <dbReference type="ARBA" id="ARBA00023136"/>
    </source>
</evidence>
<proteinExistence type="inferred from homology"/>
<keyword evidence="8 15" id="KW-0472">Membrane</keyword>
<dbReference type="Proteomes" id="UP001652662">
    <property type="component" value="Chromosome 4"/>
</dbReference>
<evidence type="ECO:0000313" key="18">
    <source>
        <dbReference type="RefSeq" id="XP_008509282.2"/>
    </source>
</evidence>
<evidence type="ECO:0000256" key="7">
    <source>
        <dbReference type="ARBA" id="ARBA00022801"/>
    </source>
</evidence>
<dbReference type="GeneID" id="103544212"/>
<dbReference type="RefSeq" id="XP_008509282.2">
    <property type="nucleotide sequence ID" value="XM_008511060.2"/>
</dbReference>
<dbReference type="SUPFAM" id="SSF51445">
    <property type="entry name" value="(Trans)glycosidases"/>
    <property type="match status" value="1"/>
</dbReference>
<evidence type="ECO:0000256" key="3">
    <source>
        <dbReference type="ARBA" id="ARBA00008871"/>
    </source>
</evidence>
<evidence type="ECO:0000313" key="16">
    <source>
        <dbReference type="Proteomes" id="UP001652662"/>
    </source>
</evidence>
<dbReference type="InterPro" id="IPR001439">
    <property type="entry name" value="Hyaluronidase_PH20/Hyal5"/>
</dbReference>
<keyword evidence="4" id="KW-1003">Cell membrane</keyword>
<dbReference type="PRINTS" id="PR00848">
    <property type="entry name" value="SPERMPH20"/>
</dbReference>
<evidence type="ECO:0000256" key="14">
    <source>
        <dbReference type="RuleBase" id="RU610713"/>
    </source>
</evidence>
<dbReference type="RefSeq" id="XP_070472583.1">
    <property type="nucleotide sequence ID" value="XM_070616482.1"/>
</dbReference>
<dbReference type="Gene3D" id="3.20.20.70">
    <property type="entry name" value="Aldolase class I"/>
    <property type="match status" value="1"/>
</dbReference>
<reference evidence="17 18" key="1">
    <citation type="submission" date="2025-05" db="UniProtKB">
        <authorList>
            <consortium name="RefSeq"/>
        </authorList>
    </citation>
    <scope>IDENTIFICATION</scope>
    <source>
        <tissue evidence="17 18">Blood</tissue>
    </source>
</reference>
<evidence type="ECO:0000256" key="1">
    <source>
        <dbReference type="ARBA" id="ARBA00000251"/>
    </source>
</evidence>
<comment type="similarity">
    <text evidence="3 13 14">Belongs to the glycosyl hydrolase 56 family.</text>
</comment>
<comment type="subcellular location">
    <subcellularLocation>
        <location evidence="2">Cell membrane</location>
        <topology evidence="2">Lipid-anchor</topology>
        <topology evidence="2">GPI-anchor</topology>
    </subcellularLocation>
</comment>
<dbReference type="InterPro" id="IPR013785">
    <property type="entry name" value="Aldolase_TIM"/>
</dbReference>
<dbReference type="PIRSF" id="PIRSF038193">
    <property type="entry name" value="Hyaluronidase"/>
    <property type="match status" value="1"/>
</dbReference>
<dbReference type="PIRSF" id="PIRSF500773">
    <property type="entry name" value="Hyaluronidase_PH20_Hyal5"/>
    <property type="match status" value="1"/>
</dbReference>
<gene>
    <name evidence="17 18 19 20 21 22" type="primary">SPAM1</name>
</gene>
<evidence type="ECO:0000256" key="13">
    <source>
        <dbReference type="PIRNR" id="PIRNR038193"/>
    </source>
</evidence>
<dbReference type="PANTHER" id="PTHR11769">
    <property type="entry name" value="HYALURONIDASE"/>
    <property type="match status" value="1"/>
</dbReference>
<evidence type="ECO:0000256" key="15">
    <source>
        <dbReference type="SAM" id="Phobius"/>
    </source>
</evidence>
<keyword evidence="5" id="KW-0336">GPI-anchor</keyword>
<evidence type="ECO:0000256" key="10">
    <source>
        <dbReference type="ARBA" id="ARBA00023180"/>
    </source>
</evidence>
<dbReference type="RefSeq" id="XP_070472580.1">
    <property type="nucleotide sequence ID" value="XM_070616479.1"/>
</dbReference>
<keyword evidence="10" id="KW-0325">Glycoprotein</keyword>
<accession>A0ABM4P5W6</accession>
<evidence type="ECO:0000256" key="5">
    <source>
        <dbReference type="ARBA" id="ARBA00022622"/>
    </source>
</evidence>
<comment type="catalytic activity">
    <reaction evidence="1 13 14">
        <text>Random hydrolysis of (1-&gt;4)-linkages between N-acetyl-beta-D-glucosamine and D-glucuronate residues in hyaluronate.</text>
        <dbReference type="EC" id="3.2.1.35"/>
    </reaction>
</comment>
<evidence type="ECO:0000256" key="11">
    <source>
        <dbReference type="ARBA" id="ARBA00023288"/>
    </source>
</evidence>
<evidence type="ECO:0000313" key="19">
    <source>
        <dbReference type="RefSeq" id="XP_070472580.1"/>
    </source>
</evidence>
<protein>
    <recommendedName>
        <fullName evidence="13 14">Hyaluronidase</fullName>
        <ecNumber evidence="13 14">3.2.1.35</ecNumber>
    </recommendedName>
</protein>
<keyword evidence="15" id="KW-0812">Transmembrane</keyword>
<keyword evidence="6" id="KW-0732">Signal</keyword>
<dbReference type="Pfam" id="PF01630">
    <property type="entry name" value="Glyco_hydro_56"/>
    <property type="match status" value="1"/>
</dbReference>
<keyword evidence="11" id="KW-0449">Lipoprotein</keyword>
<feature type="transmembrane region" description="Helical" evidence="15">
    <location>
        <begin position="548"/>
        <end position="568"/>
    </location>
</feature>
<evidence type="ECO:0000313" key="21">
    <source>
        <dbReference type="RefSeq" id="XP_070472582.1"/>
    </source>
</evidence>
<dbReference type="RefSeq" id="XP_070472581.1">
    <property type="nucleotide sequence ID" value="XM_070616480.1"/>
</dbReference>
<dbReference type="InterPro" id="IPR018155">
    <property type="entry name" value="Hyaluronidase"/>
</dbReference>
<dbReference type="InterPro" id="IPR017853">
    <property type="entry name" value="GH"/>
</dbReference>
<name>A0ABM4P5W6_EQUPR</name>
<evidence type="ECO:0000256" key="4">
    <source>
        <dbReference type="ARBA" id="ARBA00022475"/>
    </source>
</evidence>
<keyword evidence="12 13" id="KW-0326">Glycosidase</keyword>
<dbReference type="RefSeq" id="XP_008509281.2">
    <property type="nucleotide sequence ID" value="XM_008511059.2"/>
</dbReference>
<keyword evidence="7 13" id="KW-0378">Hydrolase</keyword>
<keyword evidence="16" id="KW-1185">Reference proteome</keyword>
<evidence type="ECO:0000256" key="2">
    <source>
        <dbReference type="ARBA" id="ARBA00004609"/>
    </source>
</evidence>